<sequence length="319" mass="35202">MLFILITFKSHLCFLDNMRRVAPALLVFLLALAYTVTCLPDEYVTLTVLESGLVRVDYSLKVNATSIYDVSLIGTPITELGIIVTDQSGNPLAYDINQTSNTITILALNCTRINISYYTQTITTFSKGIWSLQYNSPIESIVKLPKGSTLISMQPVPLAVSTSDSNLVLEFPSGSVSLSFAYIPQSISQDKTTPQTTPQVNKQPASTQNGSSLAPGKPSQTSTQIFSAETIGIALAILLFAGIAMFYLLKRRNGNLSEEDREIIELLKKMGGGMFQSEIGQYVKMPTTTLWRRIKKLQELGYVKVEKVGGKNYVRLLRY</sequence>
<evidence type="ECO:0000256" key="2">
    <source>
        <dbReference type="SAM" id="Phobius"/>
    </source>
</evidence>
<evidence type="ECO:0000313" key="3">
    <source>
        <dbReference type="EMBL" id="AJB41497.1"/>
    </source>
</evidence>
<evidence type="ECO:0000256" key="1">
    <source>
        <dbReference type="SAM" id="MobiDB-lite"/>
    </source>
</evidence>
<dbReference type="KEGG" id="tcb:TCARB_0425"/>
<gene>
    <name evidence="3" type="ORF">TCARB_0425</name>
</gene>
<dbReference type="EMBL" id="CP007493">
    <property type="protein sequence ID" value="AJB41497.1"/>
    <property type="molecule type" value="Genomic_DNA"/>
</dbReference>
<dbReference type="SUPFAM" id="SSF46785">
    <property type="entry name" value="Winged helix' DNA-binding domain"/>
    <property type="match status" value="1"/>
</dbReference>
<proteinExistence type="predicted"/>
<evidence type="ECO:0000313" key="4">
    <source>
        <dbReference type="Proteomes" id="UP000266720"/>
    </source>
</evidence>
<protein>
    <recommendedName>
        <fullName evidence="5">Winged helix-turn-helix transcriptional regulator</fullName>
    </recommendedName>
</protein>
<evidence type="ECO:0008006" key="5">
    <source>
        <dbReference type="Google" id="ProtNLM"/>
    </source>
</evidence>
<dbReference type="AlphaFoldDB" id="A0A3G1A811"/>
<accession>A0A3G1A811</accession>
<dbReference type="InterPro" id="IPR036388">
    <property type="entry name" value="WH-like_DNA-bd_sf"/>
</dbReference>
<feature type="transmembrane region" description="Helical" evidence="2">
    <location>
        <begin position="231"/>
        <end position="249"/>
    </location>
</feature>
<dbReference type="InterPro" id="IPR011991">
    <property type="entry name" value="ArsR-like_HTH"/>
</dbReference>
<dbReference type="STRING" id="697581.TCARB_0425"/>
<keyword evidence="2" id="KW-1133">Transmembrane helix</keyword>
<feature type="region of interest" description="Disordered" evidence="1">
    <location>
        <begin position="189"/>
        <end position="220"/>
    </location>
</feature>
<dbReference type="CDD" id="cd00090">
    <property type="entry name" value="HTH_ARSR"/>
    <property type="match status" value="1"/>
</dbReference>
<reference evidence="4" key="1">
    <citation type="book" date="2010" name="EXTREMOPHILES" publisher="0:0-0">
        <title>Complete genome sequences of ten hyperthermophilic archaea reveal their metabolic capabilities and possible ecological roles.</title>
        <editorList>
            <person name="?"/>
        </editorList>
        <authorList>
            <person name="Ravin N.V."/>
            <person name="Mardanov A.V."/>
            <person name="Bonch-Osmolovskaya E.A."/>
            <person name="Skryabin K.G."/>
        </authorList>
    </citation>
    <scope>NUCLEOTIDE SEQUENCE [LARGE SCALE GENOMIC DNA]</scope>
    <source>
        <strain evidence="4">1505</strain>
    </source>
</reference>
<dbReference type="Proteomes" id="UP000266720">
    <property type="component" value="Chromosome"/>
</dbReference>
<dbReference type="Pfam" id="PF13412">
    <property type="entry name" value="HTH_24"/>
    <property type="match status" value="1"/>
</dbReference>
<keyword evidence="2" id="KW-0812">Transmembrane</keyword>
<dbReference type="InterPro" id="IPR036390">
    <property type="entry name" value="WH_DNA-bd_sf"/>
</dbReference>
<dbReference type="Gene3D" id="1.10.10.10">
    <property type="entry name" value="Winged helix-like DNA-binding domain superfamily/Winged helix DNA-binding domain"/>
    <property type="match status" value="1"/>
</dbReference>
<name>A0A3G1A811_9CREN</name>
<organism evidence="3 4">
    <name type="scientific">Thermofilum adornatum 1505</name>
    <dbReference type="NCBI Taxonomy" id="697581"/>
    <lineage>
        <taxon>Archaea</taxon>
        <taxon>Thermoproteota</taxon>
        <taxon>Thermoprotei</taxon>
        <taxon>Thermofilales</taxon>
        <taxon>Thermofilaceae</taxon>
        <taxon>Thermofilum</taxon>
    </lineage>
</organism>
<keyword evidence="2" id="KW-0472">Membrane</keyword>